<evidence type="ECO:0000256" key="6">
    <source>
        <dbReference type="PROSITE-ProRule" id="PRU00182"/>
    </source>
</evidence>
<dbReference type="Proteomes" id="UP000243084">
    <property type="component" value="Unassembled WGS sequence"/>
</dbReference>
<dbReference type="SUPFAM" id="SSF55120">
    <property type="entry name" value="Pseudouridine synthase"/>
    <property type="match status" value="1"/>
</dbReference>
<dbReference type="Gene3D" id="3.10.290.10">
    <property type="entry name" value="RNA-binding S4 domain"/>
    <property type="match status" value="1"/>
</dbReference>
<dbReference type="GO" id="GO:0003723">
    <property type="term" value="F:RNA binding"/>
    <property type="evidence" value="ECO:0007669"/>
    <property type="project" value="UniProtKB-KW"/>
</dbReference>
<dbReference type="AlphaFoldDB" id="A0A1I5XSS6"/>
<dbReference type="PANTHER" id="PTHR47683:SF4">
    <property type="entry name" value="PSEUDOURIDINE SYNTHASE"/>
    <property type="match status" value="1"/>
</dbReference>
<dbReference type="PANTHER" id="PTHR47683">
    <property type="entry name" value="PSEUDOURIDINE SYNTHASE FAMILY PROTEIN-RELATED"/>
    <property type="match status" value="1"/>
</dbReference>
<dbReference type="Gene3D" id="3.30.70.1560">
    <property type="entry name" value="Alpha-L RNA-binding motif"/>
    <property type="match status" value="1"/>
</dbReference>
<protein>
    <recommendedName>
        <fullName evidence="7">Pseudouridine synthase</fullName>
        <ecNumber evidence="7">5.4.99.-</ecNumber>
    </recommendedName>
</protein>
<evidence type="ECO:0000256" key="4">
    <source>
        <dbReference type="ARBA" id="ARBA00036749"/>
    </source>
</evidence>
<dbReference type="PROSITE" id="PS01149">
    <property type="entry name" value="PSI_RSU"/>
    <property type="match status" value="1"/>
</dbReference>
<name>A0A1I5XSS6_9GAMM</name>
<evidence type="ECO:0000313" key="9">
    <source>
        <dbReference type="EMBL" id="SFQ34797.1"/>
    </source>
</evidence>
<comment type="catalytic activity">
    <reaction evidence="4">
        <text>uridine(516) in 16S rRNA = pseudouridine(516) in 16S rRNA</text>
        <dbReference type="Rhea" id="RHEA:38867"/>
        <dbReference type="Rhea" id="RHEA-COMP:10089"/>
        <dbReference type="Rhea" id="RHEA-COMP:10090"/>
        <dbReference type="ChEBI" id="CHEBI:65314"/>
        <dbReference type="ChEBI" id="CHEBI:65315"/>
        <dbReference type="EC" id="5.4.99.19"/>
    </reaction>
</comment>
<evidence type="ECO:0000256" key="2">
    <source>
        <dbReference type="ARBA" id="ARBA00022884"/>
    </source>
</evidence>
<keyword evidence="3 7" id="KW-0413">Isomerase</keyword>
<gene>
    <name evidence="9" type="ORF">SAMN05216229_11777</name>
</gene>
<dbReference type="InterPro" id="IPR020094">
    <property type="entry name" value="TruA/RsuA/RluB/E/F_N"/>
</dbReference>
<dbReference type="Pfam" id="PF01479">
    <property type="entry name" value="S4"/>
    <property type="match status" value="1"/>
</dbReference>
<evidence type="ECO:0000256" key="1">
    <source>
        <dbReference type="ARBA" id="ARBA00008348"/>
    </source>
</evidence>
<dbReference type="CDD" id="cd00165">
    <property type="entry name" value="S4"/>
    <property type="match status" value="1"/>
</dbReference>
<sequence>MRLDRFLSKHPEFNRQDVRHLLLAGRVRVDGQVVGDGRRAVNDFNRIELDERLLQPGYPARYLMLHKPAGVVSATRDPQHRTVLDLLPESERADLHIAGRLDGNTTGLLLLTNDGQWSRRLTLPGSKLPKVYQVETAEPIGPEYVATFARGIYFAFEDLTTQPAHLELLGSCLARLTLTEGRYHQVKRMFGHFRNRVTALHRESIGPIRLDPALQPGQYRPLRSEEIACC</sequence>
<evidence type="ECO:0000256" key="7">
    <source>
        <dbReference type="RuleBase" id="RU003887"/>
    </source>
</evidence>
<keyword evidence="10" id="KW-1185">Reference proteome</keyword>
<dbReference type="InterPro" id="IPR036986">
    <property type="entry name" value="S4_RNA-bd_sf"/>
</dbReference>
<dbReference type="EC" id="5.4.99.-" evidence="7"/>
<dbReference type="SMART" id="SM00363">
    <property type="entry name" value="S4"/>
    <property type="match status" value="1"/>
</dbReference>
<dbReference type="InterPro" id="IPR018496">
    <property type="entry name" value="PsdUridine_synth_RsuA/RluB_CS"/>
</dbReference>
<evidence type="ECO:0000259" key="8">
    <source>
        <dbReference type="SMART" id="SM00363"/>
    </source>
</evidence>
<organism evidence="9 10">
    <name type="scientific">Geopseudomonas sagittaria</name>
    <dbReference type="NCBI Taxonomy" id="1135990"/>
    <lineage>
        <taxon>Bacteria</taxon>
        <taxon>Pseudomonadati</taxon>
        <taxon>Pseudomonadota</taxon>
        <taxon>Gammaproteobacteria</taxon>
        <taxon>Pseudomonadales</taxon>
        <taxon>Pseudomonadaceae</taxon>
        <taxon>Geopseudomonas</taxon>
    </lineage>
</organism>
<comment type="similarity">
    <text evidence="1 7">Belongs to the pseudouridine synthase RsuA family.</text>
</comment>
<dbReference type="Gene3D" id="3.30.70.580">
    <property type="entry name" value="Pseudouridine synthase I, catalytic domain, N-terminal subdomain"/>
    <property type="match status" value="1"/>
</dbReference>
<dbReference type="RefSeq" id="WP_092434095.1">
    <property type="nucleotide sequence ID" value="NZ_FOXM01000017.1"/>
</dbReference>
<dbReference type="InterPro" id="IPR050343">
    <property type="entry name" value="RsuA_PseudoU_synthase"/>
</dbReference>
<evidence type="ECO:0000256" key="3">
    <source>
        <dbReference type="ARBA" id="ARBA00023235"/>
    </source>
</evidence>
<dbReference type="OrthoDB" id="9807213at2"/>
<dbReference type="InterPro" id="IPR020103">
    <property type="entry name" value="PsdUridine_synth_cat_dom_sf"/>
</dbReference>
<dbReference type="GO" id="GO:0160136">
    <property type="term" value="F:16S rRNA pseudouridine(516) synthase activity"/>
    <property type="evidence" value="ECO:0007669"/>
    <property type="project" value="UniProtKB-EC"/>
</dbReference>
<dbReference type="CDD" id="cd02553">
    <property type="entry name" value="PseudoU_synth_RsuA"/>
    <property type="match status" value="1"/>
</dbReference>
<dbReference type="InterPro" id="IPR006145">
    <property type="entry name" value="PsdUridine_synth_RsuA/RluA"/>
</dbReference>
<accession>A0A1I5XSS6</accession>
<dbReference type="PROSITE" id="PS50889">
    <property type="entry name" value="S4"/>
    <property type="match status" value="1"/>
</dbReference>
<feature type="domain" description="RNA-binding S4" evidence="8">
    <location>
        <begin position="1"/>
        <end position="59"/>
    </location>
</feature>
<proteinExistence type="inferred from homology"/>
<dbReference type="InterPro" id="IPR002942">
    <property type="entry name" value="S4_RNA-bd"/>
</dbReference>
<reference evidence="10" key="1">
    <citation type="submission" date="2016-10" db="EMBL/GenBank/DDBJ databases">
        <authorList>
            <person name="Varghese N."/>
            <person name="Submissions S."/>
        </authorList>
    </citation>
    <scope>NUCLEOTIDE SEQUENCE [LARGE SCALE GENOMIC DNA]</scope>
    <source>
        <strain evidence="10">JCM 18195</strain>
    </source>
</reference>
<dbReference type="Pfam" id="PF00849">
    <property type="entry name" value="PseudoU_synth_2"/>
    <property type="match status" value="1"/>
</dbReference>
<comment type="function">
    <text evidence="5">Responsible for synthesis of pseudouridine from uracil-516 in 16S ribosomal RNA.</text>
</comment>
<keyword evidence="2 6" id="KW-0694">RNA-binding</keyword>
<evidence type="ECO:0000256" key="5">
    <source>
        <dbReference type="ARBA" id="ARBA00037590"/>
    </source>
</evidence>
<dbReference type="EMBL" id="FOXM01000017">
    <property type="protein sequence ID" value="SFQ34797.1"/>
    <property type="molecule type" value="Genomic_DNA"/>
</dbReference>
<evidence type="ECO:0000313" key="10">
    <source>
        <dbReference type="Proteomes" id="UP000243084"/>
    </source>
</evidence>
<dbReference type="InterPro" id="IPR000748">
    <property type="entry name" value="PsdUridine_synth_RsuA/RluB/E/F"/>
</dbReference>
<dbReference type="NCBIfam" id="TIGR00093">
    <property type="entry name" value="pseudouridine synthase"/>
    <property type="match status" value="1"/>
</dbReference>
<dbReference type="SUPFAM" id="SSF55174">
    <property type="entry name" value="Alpha-L RNA-binding motif"/>
    <property type="match status" value="1"/>
</dbReference>
<dbReference type="InterPro" id="IPR042092">
    <property type="entry name" value="PsdUridine_s_RsuA/RluB/E/F_cat"/>
</dbReference>
<dbReference type="GO" id="GO:0000455">
    <property type="term" value="P:enzyme-directed rRNA pseudouridine synthesis"/>
    <property type="evidence" value="ECO:0007669"/>
    <property type="project" value="UniProtKB-ARBA"/>
</dbReference>